<accession>A0ABQ5X2Y5</accession>
<evidence type="ECO:0000313" key="1">
    <source>
        <dbReference type="EMBL" id="GLQ70178.1"/>
    </source>
</evidence>
<name>A0ABQ5X2Y5_9PROT</name>
<keyword evidence="2" id="KW-1185">Reference proteome</keyword>
<organism evidence="1 2">
    <name type="scientific">Gluconobacter albidus</name>
    <dbReference type="NCBI Taxonomy" id="318683"/>
    <lineage>
        <taxon>Bacteria</taxon>
        <taxon>Pseudomonadati</taxon>
        <taxon>Pseudomonadota</taxon>
        <taxon>Alphaproteobacteria</taxon>
        <taxon>Acetobacterales</taxon>
        <taxon>Acetobacteraceae</taxon>
        <taxon>Gluconobacter</taxon>
    </lineage>
</organism>
<dbReference type="Pfam" id="PF10053">
    <property type="entry name" value="DUF2290"/>
    <property type="match status" value="1"/>
</dbReference>
<reference evidence="2" key="1">
    <citation type="journal article" date="2019" name="Int. J. Syst. Evol. Microbiol.">
        <title>The Global Catalogue of Microorganisms (GCM) 10K type strain sequencing project: providing services to taxonomists for standard genome sequencing and annotation.</title>
        <authorList>
            <consortium name="The Broad Institute Genomics Platform"/>
            <consortium name="The Broad Institute Genome Sequencing Center for Infectious Disease"/>
            <person name="Wu L."/>
            <person name="Ma J."/>
        </authorList>
    </citation>
    <scope>NUCLEOTIDE SEQUENCE [LARGE SCALE GENOMIC DNA]</scope>
    <source>
        <strain evidence="2">NBRC 3250</strain>
    </source>
</reference>
<dbReference type="InterPro" id="IPR018742">
    <property type="entry name" value="DUF2290"/>
</dbReference>
<gene>
    <name evidence="1" type="ORF">GCM10007866_26310</name>
</gene>
<dbReference type="EMBL" id="BSNW01000049">
    <property type="protein sequence ID" value="GLQ70178.1"/>
    <property type="molecule type" value="Genomic_DNA"/>
</dbReference>
<evidence type="ECO:0008006" key="3">
    <source>
        <dbReference type="Google" id="ProtNLM"/>
    </source>
</evidence>
<proteinExistence type="predicted"/>
<dbReference type="Proteomes" id="UP001156672">
    <property type="component" value="Unassembled WGS sequence"/>
</dbReference>
<dbReference type="RefSeq" id="WP_082790734.1">
    <property type="nucleotide sequence ID" value="NZ_BEWL01000005.1"/>
</dbReference>
<comment type="caution">
    <text evidence="1">The sequence shown here is derived from an EMBL/GenBank/DDBJ whole genome shotgun (WGS) entry which is preliminary data.</text>
</comment>
<protein>
    <recommendedName>
        <fullName evidence="3">DUF2290 domain-containing protein</fullName>
    </recommendedName>
</protein>
<sequence>MKERDFSKEIRNAWSLVDKKLEIGRSAICLNSLAIDAAVRDVFLSEESSYADIYRCALSRSSYNFILKDYSYFQFTWNSSDDWRLAFFPNPWLAGNQTALQSLEEWETMESEGILADEDVSALLDDMPYISAVPPIRFEYSRNQYKEIRHPCAHFHIGRHTENRWSSSLLIGPEAFVSLISSQYYATEWSALSRFSSEFSEYCIDEKFMEIVSNLKFCPDFSENEKRLFHFGKG</sequence>
<evidence type="ECO:0000313" key="2">
    <source>
        <dbReference type="Proteomes" id="UP001156672"/>
    </source>
</evidence>